<dbReference type="Proteomes" id="UP000317703">
    <property type="component" value="Segment"/>
</dbReference>
<organism evidence="2 3">
    <name type="scientific">Aeromonas phage PS1</name>
    <dbReference type="NCBI Taxonomy" id="2591406"/>
    <lineage>
        <taxon>Viruses</taxon>
        <taxon>Duplodnaviria</taxon>
        <taxon>Heunggongvirae</taxon>
        <taxon>Uroviricota</taxon>
        <taxon>Caudoviricetes</taxon>
        <taxon>Chimalliviridae</taxon>
        <taxon>Ferozepurvirus</taxon>
        <taxon>Ferozepurvirus PS1</taxon>
    </lineage>
</organism>
<evidence type="ECO:0000256" key="1">
    <source>
        <dbReference type="SAM" id="MobiDB-lite"/>
    </source>
</evidence>
<sequence length="975" mass="109136">MSGLPKGFKPIDRAALSNRTKNPSPLEKGLQSLLVRDREHRSEKRVEESAKAPIRKVKRLSEIISSNIQAANDLRTVTHYIKRAEQIWTTLLLKPNGNQDILQYDTTSSAVKNGKLHDALLQRVENYFTVEYPFEEMPAQIIKDVLCRTGSYVLLNLPHSALDHLINGYELAGTESFKAVATAQLSQVYADETYTKVRNIGFIRKTKPANELTGFESLYGKLPEAGAEYSLVNEALGWTFTDNVNVLKVGEVKQKLRADRLASLAGQETLQTVLGNVFEKKKHTRHKANANNVAIAEKKSLDQQLSKLYPNRNFAYNEHLSVRQSKFYTGTGRGLGVTYHVPSEACIPVHVNGEIGKPFGYILMVDPKTGEYLKSTSDSKFYNTGGTQRPAFGSVNEMANHIRQIAQGEECNLDMEWMVEMSSAILEKEFIEGFINGDLEKSVTVSLSENNKKLFLSRAFKQQGVRCVFVPAEYVTYIAVDFSNAGIGRSLVEEAKLHITRLAILETADILANVENAISHSELRIGLEKEDVNARNTIALVRDEYFANNPTLHDIMGYNNVSIDAVLDRFKEQSLTIKVDAGDNKHVIAPTIETSQMSREPLKTIDPSSKEGLLNTIAGYFCLKRSWLEDTGEGNDFAIEALADQELLRNQTAEWSRLFSGFFSDFMKKHIRCNEPLLTDLITIIKENKALYSKPDQTGSLHAQRDSEEVKEEAQELEMEGTKKGKKKKKEEQHPENVEGDGVEVITPEEQSQEIDDVEMVLLDFINNFFVELPSPAINETINKIEDKIESINKLVSAWIEMGGGVKFIEKKAQELNIEPDELLAQIKAALLQHAFERFNIPSPFEMILNNGDGGGMLSMVNDITNLECNVIKFLGEYVKGQEKPRREMKKLIEKKEKQDAKFDEPEGSELGVDETQVDPMGGGGSFLSGDGNDTDPFAEDELPAADPDIVVDEIPSNENDEEEVAPEDKLPDEE</sequence>
<dbReference type="EMBL" id="MN032614">
    <property type="protein sequence ID" value="QDJ96880.1"/>
    <property type="molecule type" value="Genomic_DNA"/>
</dbReference>
<feature type="region of interest" description="Disordered" evidence="1">
    <location>
        <begin position="1"/>
        <end position="28"/>
    </location>
</feature>
<feature type="compositionally biased region" description="Acidic residues" evidence="1">
    <location>
        <begin position="906"/>
        <end position="917"/>
    </location>
</feature>
<feature type="compositionally biased region" description="Basic and acidic residues" evidence="1">
    <location>
        <begin position="895"/>
        <end position="905"/>
    </location>
</feature>
<feature type="region of interest" description="Disordered" evidence="1">
    <location>
        <begin position="695"/>
        <end position="743"/>
    </location>
</feature>
<accession>A0A514TV82</accession>
<gene>
    <name evidence="2" type="ORF">PS1_0121</name>
</gene>
<proteinExistence type="predicted"/>
<feature type="region of interest" description="Disordered" evidence="1">
    <location>
        <begin position="895"/>
        <end position="975"/>
    </location>
</feature>
<evidence type="ECO:0000313" key="2">
    <source>
        <dbReference type="EMBL" id="QDJ96880.1"/>
    </source>
</evidence>
<evidence type="ECO:0000313" key="3">
    <source>
        <dbReference type="Proteomes" id="UP000317703"/>
    </source>
</evidence>
<name>A0A514TV82_9CAUD</name>
<feature type="compositionally biased region" description="Acidic residues" evidence="1">
    <location>
        <begin position="959"/>
        <end position="975"/>
    </location>
</feature>
<keyword evidence="3" id="KW-1185">Reference proteome</keyword>
<feature type="compositionally biased region" description="Acidic residues" evidence="1">
    <location>
        <begin position="933"/>
        <end position="944"/>
    </location>
</feature>
<reference evidence="2" key="1">
    <citation type="submission" date="2019-06" db="EMBL/GenBank/DDBJ databases">
        <title>Complete genome sequence of Aeromonas hydrophila bacteriophage PS1.</title>
        <authorList>
            <person name="Rai S."/>
            <person name="Tyagi A."/>
            <person name="Kumar N."/>
            <person name="Singh N."/>
        </authorList>
    </citation>
    <scope>NUCLEOTIDE SEQUENCE [LARGE SCALE GENOMIC DNA]</scope>
</reference>
<protein>
    <submittedName>
        <fullName evidence="2">Uncharacterized protein</fullName>
    </submittedName>
</protein>
<feature type="compositionally biased region" description="Basic and acidic residues" evidence="1">
    <location>
        <begin position="703"/>
        <end position="714"/>
    </location>
</feature>